<dbReference type="InterPro" id="IPR011701">
    <property type="entry name" value="MFS"/>
</dbReference>
<dbReference type="Gene3D" id="1.20.1250.20">
    <property type="entry name" value="MFS general substrate transporter like domains"/>
    <property type="match status" value="2"/>
</dbReference>
<feature type="transmembrane region" description="Helical" evidence="8">
    <location>
        <begin position="162"/>
        <end position="181"/>
    </location>
</feature>
<feature type="transmembrane region" description="Helical" evidence="8">
    <location>
        <begin position="322"/>
        <end position="344"/>
    </location>
</feature>
<dbReference type="RefSeq" id="WP_093336622.1">
    <property type="nucleotide sequence ID" value="NZ_FOXD01000007.1"/>
</dbReference>
<dbReference type="GO" id="GO:0042128">
    <property type="term" value="P:nitrate assimilation"/>
    <property type="evidence" value="ECO:0007669"/>
    <property type="project" value="UniProtKB-KW"/>
</dbReference>
<feature type="transmembrane region" description="Helical" evidence="8">
    <location>
        <begin position="133"/>
        <end position="156"/>
    </location>
</feature>
<feature type="transmembrane region" description="Helical" evidence="8">
    <location>
        <begin position="7"/>
        <end position="28"/>
    </location>
</feature>
<accession>A0A1I5RSA1</accession>
<keyword evidence="7 8" id="KW-0472">Membrane</keyword>
<evidence type="ECO:0000313" key="10">
    <source>
        <dbReference type="EMBL" id="SFP61388.1"/>
    </source>
</evidence>
<evidence type="ECO:0000256" key="3">
    <source>
        <dbReference type="ARBA" id="ARBA00022448"/>
    </source>
</evidence>
<dbReference type="InterPro" id="IPR044772">
    <property type="entry name" value="NO3_transporter"/>
</dbReference>
<evidence type="ECO:0000256" key="1">
    <source>
        <dbReference type="ARBA" id="ARBA00004651"/>
    </source>
</evidence>
<evidence type="ECO:0000256" key="6">
    <source>
        <dbReference type="ARBA" id="ARBA00023063"/>
    </source>
</evidence>
<name>A0A1I5RSA1_9BACI</name>
<protein>
    <submittedName>
        <fullName evidence="10">MFS transporter, NNP family, nitrate/nitrite transporter</fullName>
    </submittedName>
</protein>
<dbReference type="OrthoDB" id="9773404at2"/>
<evidence type="ECO:0000313" key="11">
    <source>
        <dbReference type="Proteomes" id="UP000198892"/>
    </source>
</evidence>
<keyword evidence="6" id="KW-0534">Nitrate assimilation</keyword>
<comment type="similarity">
    <text evidence="2">Belongs to the major facilitator superfamily. Nitrate/nitrite porter (TC 2.A.1.8) family.</text>
</comment>
<feature type="transmembrane region" description="Helical" evidence="8">
    <location>
        <begin position="356"/>
        <end position="376"/>
    </location>
</feature>
<dbReference type="Proteomes" id="UP000198892">
    <property type="component" value="Unassembled WGS sequence"/>
</dbReference>
<dbReference type="InterPro" id="IPR020846">
    <property type="entry name" value="MFS_dom"/>
</dbReference>
<reference evidence="11" key="1">
    <citation type="submission" date="2016-10" db="EMBL/GenBank/DDBJ databases">
        <authorList>
            <person name="Varghese N."/>
            <person name="Submissions S."/>
        </authorList>
    </citation>
    <scope>NUCLEOTIDE SEQUENCE [LARGE SCALE GENOMIC DNA]</scope>
    <source>
        <strain evidence="11">S7</strain>
    </source>
</reference>
<evidence type="ECO:0000259" key="9">
    <source>
        <dbReference type="PROSITE" id="PS50850"/>
    </source>
</evidence>
<dbReference type="SUPFAM" id="SSF103473">
    <property type="entry name" value="MFS general substrate transporter"/>
    <property type="match status" value="1"/>
</dbReference>
<feature type="transmembrane region" description="Helical" evidence="8">
    <location>
        <begin position="202"/>
        <end position="227"/>
    </location>
</feature>
<evidence type="ECO:0000256" key="7">
    <source>
        <dbReference type="ARBA" id="ARBA00023136"/>
    </source>
</evidence>
<dbReference type="Pfam" id="PF07690">
    <property type="entry name" value="MFS_1"/>
    <property type="match status" value="1"/>
</dbReference>
<dbReference type="EMBL" id="FOXD01000007">
    <property type="protein sequence ID" value="SFP61388.1"/>
    <property type="molecule type" value="Genomic_DNA"/>
</dbReference>
<dbReference type="CDD" id="cd17341">
    <property type="entry name" value="MFS_NRT2_like"/>
    <property type="match status" value="1"/>
</dbReference>
<evidence type="ECO:0000256" key="4">
    <source>
        <dbReference type="ARBA" id="ARBA00022692"/>
    </source>
</evidence>
<feature type="transmembrane region" description="Helical" evidence="8">
    <location>
        <begin position="247"/>
        <end position="264"/>
    </location>
</feature>
<dbReference type="PROSITE" id="PS50850">
    <property type="entry name" value="MFS"/>
    <property type="match status" value="1"/>
</dbReference>
<dbReference type="PANTHER" id="PTHR23515">
    <property type="entry name" value="HIGH-AFFINITY NITRATE TRANSPORTER 2.3"/>
    <property type="match status" value="1"/>
</dbReference>
<organism evidence="10 11">
    <name type="scientific">Salibacterium halotolerans</name>
    <dbReference type="NCBI Taxonomy" id="1884432"/>
    <lineage>
        <taxon>Bacteria</taxon>
        <taxon>Bacillati</taxon>
        <taxon>Bacillota</taxon>
        <taxon>Bacilli</taxon>
        <taxon>Bacillales</taxon>
        <taxon>Bacillaceae</taxon>
    </lineage>
</organism>
<dbReference type="AlphaFoldDB" id="A0A1I5RSA1"/>
<feature type="transmembrane region" description="Helical" evidence="8">
    <location>
        <begin position="76"/>
        <end position="93"/>
    </location>
</feature>
<proteinExistence type="inferred from homology"/>
<gene>
    <name evidence="10" type="ORF">SAMN05518683_107151</name>
</gene>
<keyword evidence="11" id="KW-1185">Reference proteome</keyword>
<dbReference type="STRING" id="1884432.SAMN05518683_107151"/>
<feature type="domain" description="Major facilitator superfamily (MFS) profile" evidence="9">
    <location>
        <begin position="10"/>
        <end position="385"/>
    </location>
</feature>
<dbReference type="GO" id="GO:0015112">
    <property type="term" value="F:nitrate transmembrane transporter activity"/>
    <property type="evidence" value="ECO:0007669"/>
    <property type="project" value="InterPro"/>
</dbReference>
<evidence type="ECO:0000256" key="8">
    <source>
        <dbReference type="SAM" id="Phobius"/>
    </source>
</evidence>
<evidence type="ECO:0000256" key="5">
    <source>
        <dbReference type="ARBA" id="ARBA00022989"/>
    </source>
</evidence>
<feature type="transmembrane region" description="Helical" evidence="8">
    <location>
        <begin position="99"/>
        <end position="121"/>
    </location>
</feature>
<dbReference type="InterPro" id="IPR036259">
    <property type="entry name" value="MFS_trans_sf"/>
</dbReference>
<comment type="subcellular location">
    <subcellularLocation>
        <location evidence="1">Cell membrane</location>
        <topology evidence="1">Multi-pass membrane protein</topology>
    </subcellularLocation>
</comment>
<keyword evidence="3" id="KW-0813">Transport</keyword>
<keyword evidence="4 8" id="KW-0812">Transmembrane</keyword>
<keyword evidence="5 8" id="KW-1133">Transmembrane helix</keyword>
<feature type="transmembrane region" description="Helical" evidence="8">
    <location>
        <begin position="48"/>
        <end position="64"/>
    </location>
</feature>
<evidence type="ECO:0000256" key="2">
    <source>
        <dbReference type="ARBA" id="ARBA00008432"/>
    </source>
</evidence>
<feature type="transmembrane region" description="Helical" evidence="8">
    <location>
        <begin position="295"/>
        <end position="315"/>
    </location>
</feature>
<feature type="transmembrane region" description="Helical" evidence="8">
    <location>
        <begin position="271"/>
        <end position="289"/>
    </location>
</feature>
<dbReference type="GO" id="GO:0005886">
    <property type="term" value="C:plasma membrane"/>
    <property type="evidence" value="ECO:0007669"/>
    <property type="project" value="UniProtKB-SubCell"/>
</dbReference>
<sequence>MVQKRAGGSLLLLTTIGMTVAFMVWGAFSPLINQIGETYNLSATEKSVLAAVPVLLGSVMRVPLGILTEKYGGRKVYTLLLLFLILPLAAAGFVDSYAALLVCAFFLGMAGTSFAVSMTFVSKWTSKEKQGTALGINALGNAGTAAASLALPMIALAAGLEWVFWSLILPIAAMAVLLWFFTPETPSADTSRTVKGELSVLAYKHTWTLSLFYFVTFGIFVTFSVYLPTMLIDVFDLSAVDAGRRTAGFIILATFIRPLGGFAADKTAPGPILAGVFLAVAAGGSGIAIGGQNMVLMTAASLLLAAASGIGNGAVFKLVPSIFPSATGTVTGIVGAAGGLGGFFPPILLGVVRDMTGAYAIGFVLLAVMSTACFLVNQKAFQDAEKEQNLKEIRA</sequence>